<evidence type="ECO:0000256" key="1">
    <source>
        <dbReference type="ARBA" id="ARBA00022448"/>
    </source>
</evidence>
<gene>
    <name evidence="5" type="ORF">GCM10007392_27250</name>
</gene>
<dbReference type="SMART" id="SM00382">
    <property type="entry name" value="AAA"/>
    <property type="match status" value="1"/>
</dbReference>
<dbReference type="GO" id="GO:0043190">
    <property type="term" value="C:ATP-binding cassette (ABC) transporter complex"/>
    <property type="evidence" value="ECO:0007669"/>
    <property type="project" value="InterPro"/>
</dbReference>
<reference evidence="5" key="1">
    <citation type="journal article" date="2014" name="Int. J. Syst. Evol. Microbiol.">
        <title>Complete genome sequence of Corynebacterium casei LMG S-19264T (=DSM 44701T), isolated from a smear-ripened cheese.</title>
        <authorList>
            <consortium name="US DOE Joint Genome Institute (JGI-PGF)"/>
            <person name="Walter F."/>
            <person name="Albersmeier A."/>
            <person name="Kalinowski J."/>
            <person name="Ruckert C."/>
        </authorList>
    </citation>
    <scope>NUCLEOTIDE SEQUENCE</scope>
    <source>
        <strain evidence="5">KCTC 22169</strain>
    </source>
</reference>
<dbReference type="InterPro" id="IPR017871">
    <property type="entry name" value="ABC_transporter-like_CS"/>
</dbReference>
<dbReference type="InterPro" id="IPR013611">
    <property type="entry name" value="Transp-assoc_OB_typ2"/>
</dbReference>
<organism evidence="5 6">
    <name type="scientific">Saccharospirillum salsuginis</name>
    <dbReference type="NCBI Taxonomy" id="418750"/>
    <lineage>
        <taxon>Bacteria</taxon>
        <taxon>Pseudomonadati</taxon>
        <taxon>Pseudomonadota</taxon>
        <taxon>Gammaproteobacteria</taxon>
        <taxon>Oceanospirillales</taxon>
        <taxon>Saccharospirillaceae</taxon>
        <taxon>Saccharospirillum</taxon>
    </lineage>
</organism>
<evidence type="ECO:0000256" key="3">
    <source>
        <dbReference type="ARBA" id="ARBA00022840"/>
    </source>
</evidence>
<dbReference type="InterPro" id="IPR027417">
    <property type="entry name" value="P-loop_NTPase"/>
</dbReference>
<dbReference type="GO" id="GO:0015697">
    <property type="term" value="P:quaternary ammonium group transport"/>
    <property type="evidence" value="ECO:0007669"/>
    <property type="project" value="UniProtKB-ARBA"/>
</dbReference>
<evidence type="ECO:0000256" key="2">
    <source>
        <dbReference type="ARBA" id="ARBA00022741"/>
    </source>
</evidence>
<dbReference type="Proteomes" id="UP000626148">
    <property type="component" value="Unassembled WGS sequence"/>
</dbReference>
<dbReference type="PROSITE" id="PS50893">
    <property type="entry name" value="ABC_TRANSPORTER_2"/>
    <property type="match status" value="1"/>
</dbReference>
<keyword evidence="1" id="KW-0813">Transport</keyword>
<comment type="caution">
    <text evidence="5">The sequence shown here is derived from an EMBL/GenBank/DDBJ whole genome shotgun (WGS) entry which is preliminary data.</text>
</comment>
<reference evidence="5" key="2">
    <citation type="submission" date="2020-09" db="EMBL/GenBank/DDBJ databases">
        <authorList>
            <person name="Sun Q."/>
            <person name="Kim S."/>
        </authorList>
    </citation>
    <scope>NUCLEOTIDE SEQUENCE</scope>
    <source>
        <strain evidence="5">KCTC 22169</strain>
    </source>
</reference>
<protein>
    <submittedName>
        <fullName evidence="5">ABC transporter ATP-binding protein</fullName>
    </submittedName>
</protein>
<dbReference type="GO" id="GO:0005524">
    <property type="term" value="F:ATP binding"/>
    <property type="evidence" value="ECO:0007669"/>
    <property type="project" value="UniProtKB-KW"/>
</dbReference>
<feature type="domain" description="ABC transporter" evidence="4">
    <location>
        <begin position="5"/>
        <end position="237"/>
    </location>
</feature>
<dbReference type="FunFam" id="3.40.50.300:FF:000425">
    <property type="entry name" value="Probable ABC transporter, ATP-binding subunit"/>
    <property type="match status" value="1"/>
</dbReference>
<dbReference type="InterPro" id="IPR050093">
    <property type="entry name" value="ABC_SmlMolc_Importer"/>
</dbReference>
<dbReference type="InterPro" id="IPR003593">
    <property type="entry name" value="AAA+_ATPase"/>
</dbReference>
<dbReference type="InterPro" id="IPR003439">
    <property type="entry name" value="ABC_transporter-like_ATP-bd"/>
</dbReference>
<evidence type="ECO:0000313" key="5">
    <source>
        <dbReference type="EMBL" id="GGX58068.1"/>
    </source>
</evidence>
<dbReference type="PANTHER" id="PTHR42781:SF4">
    <property type="entry name" value="SPERMIDINE_PUTRESCINE IMPORT ATP-BINDING PROTEIN POTA"/>
    <property type="match status" value="1"/>
</dbReference>
<dbReference type="PROSITE" id="PS00211">
    <property type="entry name" value="ABC_TRANSPORTER_1"/>
    <property type="match status" value="1"/>
</dbReference>
<keyword evidence="3 5" id="KW-0067">ATP-binding</keyword>
<dbReference type="RefSeq" id="WP_189609554.1">
    <property type="nucleotide sequence ID" value="NZ_BMXR01000006.1"/>
</dbReference>
<proteinExistence type="predicted"/>
<dbReference type="GO" id="GO:0022857">
    <property type="term" value="F:transmembrane transporter activity"/>
    <property type="evidence" value="ECO:0007669"/>
    <property type="project" value="InterPro"/>
</dbReference>
<dbReference type="Pfam" id="PF08402">
    <property type="entry name" value="TOBE_2"/>
    <property type="match status" value="1"/>
</dbReference>
<dbReference type="SUPFAM" id="SSF50331">
    <property type="entry name" value="MOP-like"/>
    <property type="match status" value="1"/>
</dbReference>
<dbReference type="EMBL" id="BMXR01000006">
    <property type="protein sequence ID" value="GGX58068.1"/>
    <property type="molecule type" value="Genomic_DNA"/>
</dbReference>
<dbReference type="Pfam" id="PF00005">
    <property type="entry name" value="ABC_tran"/>
    <property type="match status" value="1"/>
</dbReference>
<dbReference type="InterPro" id="IPR008995">
    <property type="entry name" value="Mo/tungstate-bd_C_term_dom"/>
</dbReference>
<keyword evidence="6" id="KW-1185">Reference proteome</keyword>
<accession>A0A918NBD7</accession>
<name>A0A918NBD7_9GAMM</name>
<keyword evidence="2" id="KW-0547">Nucleotide-binding</keyword>
<dbReference type="Gene3D" id="3.40.50.300">
    <property type="entry name" value="P-loop containing nucleotide triphosphate hydrolases"/>
    <property type="match status" value="1"/>
</dbReference>
<dbReference type="GO" id="GO:0016887">
    <property type="term" value="F:ATP hydrolysis activity"/>
    <property type="evidence" value="ECO:0007669"/>
    <property type="project" value="InterPro"/>
</dbReference>
<dbReference type="SUPFAM" id="SSF52540">
    <property type="entry name" value="P-loop containing nucleoside triphosphate hydrolases"/>
    <property type="match status" value="1"/>
</dbReference>
<dbReference type="PANTHER" id="PTHR42781">
    <property type="entry name" value="SPERMIDINE/PUTRESCINE IMPORT ATP-BINDING PROTEIN POTA"/>
    <property type="match status" value="1"/>
</dbReference>
<evidence type="ECO:0000259" key="4">
    <source>
        <dbReference type="PROSITE" id="PS50893"/>
    </source>
</evidence>
<evidence type="ECO:0000313" key="6">
    <source>
        <dbReference type="Proteomes" id="UP000626148"/>
    </source>
</evidence>
<sequence length="367" mass="40912">MTALLAVESIECRFGPRTIIEDFSFTVSEGDINTLLGPSGCGKTTLLQAIAGFNPVTQGTIRLHDQIIAQPDDALPPEKRGIGMVFQDYALFPHLTVHDNIGFGLKHLDRVERKSRIREVLDLVQMSELADRYPHQLSGGQQQRVALARALAPKPRLLLMDEPFSNLDTELRRALATEVRDILKRAGITAIMVTHDRDEAFAISDHIGVLDDGHLLQWDRPEVIYHQPATPTVASFVGDGTFIEARVREDGWIESELGLLPDPDERWPVGASLDVFVRPDEVLVEASGVEARVLSRAFMGTQTRYGVELPSGRRLDAVFRALHRHKAGDYLPLTLHTDHLVAFPANRNYNPADWTVETLDTREAVNL</sequence>
<dbReference type="AlphaFoldDB" id="A0A918NBD7"/>